<name>A0A8K0SUQ1_9HYPO</name>
<comment type="caution">
    <text evidence="1">The sequence shown here is derived from an EMBL/GenBank/DDBJ whole genome shotgun (WGS) entry which is preliminary data.</text>
</comment>
<reference evidence="1" key="1">
    <citation type="journal article" date="2021" name="Nat. Commun.">
        <title>Genetic determinants of endophytism in the Arabidopsis root mycobiome.</title>
        <authorList>
            <person name="Mesny F."/>
            <person name="Miyauchi S."/>
            <person name="Thiergart T."/>
            <person name="Pickel B."/>
            <person name="Atanasova L."/>
            <person name="Karlsson M."/>
            <person name="Huettel B."/>
            <person name="Barry K.W."/>
            <person name="Haridas S."/>
            <person name="Chen C."/>
            <person name="Bauer D."/>
            <person name="Andreopoulos W."/>
            <person name="Pangilinan J."/>
            <person name="LaButti K."/>
            <person name="Riley R."/>
            <person name="Lipzen A."/>
            <person name="Clum A."/>
            <person name="Drula E."/>
            <person name="Henrissat B."/>
            <person name="Kohler A."/>
            <person name="Grigoriev I.V."/>
            <person name="Martin F.M."/>
            <person name="Hacquard S."/>
        </authorList>
    </citation>
    <scope>NUCLEOTIDE SEQUENCE</scope>
    <source>
        <strain evidence="1">MPI-CAGE-CH-0235</strain>
    </source>
</reference>
<organism evidence="1 2">
    <name type="scientific">Stachybotrys elegans</name>
    <dbReference type="NCBI Taxonomy" id="80388"/>
    <lineage>
        <taxon>Eukaryota</taxon>
        <taxon>Fungi</taxon>
        <taxon>Dikarya</taxon>
        <taxon>Ascomycota</taxon>
        <taxon>Pezizomycotina</taxon>
        <taxon>Sordariomycetes</taxon>
        <taxon>Hypocreomycetidae</taxon>
        <taxon>Hypocreales</taxon>
        <taxon>Stachybotryaceae</taxon>
        <taxon>Stachybotrys</taxon>
    </lineage>
</organism>
<gene>
    <name evidence="1" type="ORF">B0I35DRAFT_236579</name>
</gene>
<protein>
    <submittedName>
        <fullName evidence="1">Uncharacterized protein</fullName>
    </submittedName>
</protein>
<dbReference type="AlphaFoldDB" id="A0A8K0SUQ1"/>
<sequence length="250" mass="26824">MRLMAISDGGSDAVCRRLSAGGCLRPCCAIHACAASRLAGWKHVWLAPMTLTIHVDTRQKEVTKVNHRSICMSSSLSPCSSPFVSSHLLITNTFSLCRLSGSLPFFTPSLHFAPQPPLLHPVLRGLRGLHAPTTTAHLLFRARGNSCAQGLVSHVPFAPAYFVTPGLGVAPQVVTPWEHDARFLTTSSTLQPKSITASATASLANHLINILDLSQPITLDMAEAAEHELNRRANRARPSLVGMTALELAS</sequence>
<keyword evidence="2" id="KW-1185">Reference proteome</keyword>
<accession>A0A8K0SUQ1</accession>
<dbReference type="EMBL" id="JAGPNK010000007">
    <property type="protein sequence ID" value="KAH7318168.1"/>
    <property type="molecule type" value="Genomic_DNA"/>
</dbReference>
<dbReference type="Proteomes" id="UP000813444">
    <property type="component" value="Unassembled WGS sequence"/>
</dbReference>
<evidence type="ECO:0000313" key="1">
    <source>
        <dbReference type="EMBL" id="KAH7318168.1"/>
    </source>
</evidence>
<evidence type="ECO:0000313" key="2">
    <source>
        <dbReference type="Proteomes" id="UP000813444"/>
    </source>
</evidence>
<proteinExistence type="predicted"/>